<accession>A0A7D6VVT8</accession>
<gene>
    <name evidence="3" type="ORF">HZF06_06385</name>
</gene>
<dbReference type="KEGG" id="cint:HZF06_06385"/>
<dbReference type="GO" id="GO:0016787">
    <property type="term" value="F:hydrolase activity"/>
    <property type="evidence" value="ECO:0007669"/>
    <property type="project" value="InterPro"/>
</dbReference>
<feature type="domain" description="DUF4116" evidence="2">
    <location>
        <begin position="52"/>
        <end position="97"/>
    </location>
</feature>
<dbReference type="EMBL" id="CP059378">
    <property type="protein sequence ID" value="QLY81210.1"/>
    <property type="molecule type" value="Genomic_DNA"/>
</dbReference>
<dbReference type="RefSeq" id="WP_181602857.1">
    <property type="nucleotide sequence ID" value="NZ_CP059378.1"/>
</dbReference>
<dbReference type="InterPro" id="IPR025197">
    <property type="entry name" value="DUF4116"/>
</dbReference>
<dbReference type="Pfam" id="PF13475">
    <property type="entry name" value="DUF4116"/>
    <property type="match status" value="2"/>
</dbReference>
<organism evidence="3 4">
    <name type="scientific">Clostridium intestinale</name>
    <dbReference type="NCBI Taxonomy" id="36845"/>
    <lineage>
        <taxon>Bacteria</taxon>
        <taxon>Bacillati</taxon>
        <taxon>Bacillota</taxon>
        <taxon>Clostridia</taxon>
        <taxon>Eubacteriales</taxon>
        <taxon>Clostridiaceae</taxon>
        <taxon>Clostridium</taxon>
    </lineage>
</organism>
<dbReference type="InterPro" id="IPR051158">
    <property type="entry name" value="Metallophosphoesterase_sf"/>
</dbReference>
<dbReference type="InterPro" id="IPR029052">
    <property type="entry name" value="Metallo-depent_PP-like"/>
</dbReference>
<dbReference type="Pfam" id="PF00149">
    <property type="entry name" value="Metallophos"/>
    <property type="match status" value="1"/>
</dbReference>
<reference evidence="3 4" key="1">
    <citation type="submission" date="2020-07" db="EMBL/GenBank/DDBJ databases">
        <title>Electron transfer.</title>
        <authorList>
            <person name="Huang L."/>
            <person name="Liu X."/>
            <person name="Zhou S."/>
        </authorList>
    </citation>
    <scope>NUCLEOTIDE SEQUENCE [LARGE SCALE GENOMIC DNA]</scope>
    <source>
        <strain evidence="3 4">Lx1</strain>
    </source>
</reference>
<evidence type="ECO:0000259" key="1">
    <source>
        <dbReference type="Pfam" id="PF00149"/>
    </source>
</evidence>
<dbReference type="AlphaFoldDB" id="A0A7D6VVT8"/>
<proteinExistence type="predicted"/>
<dbReference type="PANTHER" id="PTHR31302">
    <property type="entry name" value="TRANSMEMBRANE PROTEIN WITH METALLOPHOSPHOESTERASE DOMAIN-RELATED"/>
    <property type="match status" value="1"/>
</dbReference>
<sequence>MHTVEMCLEAVKQNGYAIRYVSSKVLTYEICLEAVKNDYSSLSYIPEVFHREELYLEAIKHDGRALRYIPDTYKSESVCMKAVFQNGLALEFVPNNIISKEIFERAIEQSGLALKFVPDNRRSKVLCVAAVNNNPLALKYVSDKFKTPELCNVAVYSDWRAFLYVTENMYTVDKCLEMFSLILSYYESPDDIDGSDCTYIKKIVERLPDEINNEKQIIRIERQLKVRGFNKKYFDKENQTFITIEEICYKEEDEIREFDSFIEFYEYLDENLDNADLHDFDFKGINIRDYNIEGAYISSAVLVEQHLYDDAFYSANIKDYEFNAKLTFSAENEVVEAIAVLHDTDLVSNSTLNDNSSKVYYISDIHLDHKLINAFPSYATELEVTIYIRQLVKKMIDTVNYMTYSDYLLIAGDISFNFEISNIFYTELVKYMESKFWSPPQIVVVLGNHELWDFNRYGTSSANLHTLDEIIQQYRNMFAKLDISFLQNDLMISNGTIISEEQLKSFDPDELKYICLKSPFVILGGLGFSGCCSEFNATKGIYRKTIDSLDEDIRQTKRFECIYNKVRIALGNEQVIVLTHTPKENWSNENYNCNWTYVNGHTHRNDYCCNDERTFYSDNQIGYLSKNIGLKHFKLSRVYDIFRYYPDDIYTISREQYLDFNRGMEIKVTFNRIGKIHMLKKSSVYCFLFENPKTGKIYLLNGGKLNNLEHSDINYYFERMSYYSDAIKDLFSGYNRAIKSISNSIKMIGGTGTVHGCIVDIDFFNHIYVNPMDGTITPYFAWSIIDKYEYKDIAMLLKQRRKDLYDNYLKLLRGKSEGAKLLKGKTKVESIEISRFVPETYMYEPSRIMKSLQYLTEVNVIRIWNDHIMDIQPNGKAKELYNNSNLMLPTQKE</sequence>
<dbReference type="Gene3D" id="3.60.21.10">
    <property type="match status" value="1"/>
</dbReference>
<evidence type="ECO:0000313" key="4">
    <source>
        <dbReference type="Proteomes" id="UP000512286"/>
    </source>
</evidence>
<name>A0A7D6VVT8_9CLOT</name>
<dbReference type="SUPFAM" id="SSF141571">
    <property type="entry name" value="Pentapeptide repeat-like"/>
    <property type="match status" value="1"/>
</dbReference>
<feature type="domain" description="DUF4116" evidence="2">
    <location>
        <begin position="5"/>
        <end position="47"/>
    </location>
</feature>
<protein>
    <submittedName>
        <fullName evidence="3">DUF4116 domain-containing protein</fullName>
    </submittedName>
</protein>
<evidence type="ECO:0000313" key="3">
    <source>
        <dbReference type="EMBL" id="QLY81210.1"/>
    </source>
</evidence>
<dbReference type="InterPro" id="IPR004843">
    <property type="entry name" value="Calcineurin-like_PHP"/>
</dbReference>
<dbReference type="SUPFAM" id="SSF56300">
    <property type="entry name" value="Metallo-dependent phosphatases"/>
    <property type="match status" value="1"/>
</dbReference>
<feature type="domain" description="Calcineurin-like phosphoesterase" evidence="1">
    <location>
        <begin position="358"/>
        <end position="604"/>
    </location>
</feature>
<evidence type="ECO:0000259" key="2">
    <source>
        <dbReference type="Pfam" id="PF13475"/>
    </source>
</evidence>
<dbReference type="Proteomes" id="UP000512286">
    <property type="component" value="Chromosome"/>
</dbReference>